<gene>
    <name evidence="4" type="ORF">OSSY52_20080</name>
</gene>
<dbReference type="PANTHER" id="PTHR43420">
    <property type="entry name" value="ACETYLTRANSFERASE"/>
    <property type="match status" value="1"/>
</dbReference>
<dbReference type="PROSITE" id="PS51186">
    <property type="entry name" value="GNAT"/>
    <property type="match status" value="1"/>
</dbReference>
<dbReference type="EMBL" id="AP018712">
    <property type="protein sequence ID" value="BBE31867.1"/>
    <property type="molecule type" value="Genomic_DNA"/>
</dbReference>
<evidence type="ECO:0000313" key="5">
    <source>
        <dbReference type="Proteomes" id="UP000516361"/>
    </source>
</evidence>
<dbReference type="KEGG" id="ocy:OSSY52_20080"/>
<dbReference type="PANTHER" id="PTHR43420:SF47">
    <property type="entry name" value="N-ACETYLTRANSFERASE DOMAIN-CONTAINING PROTEIN"/>
    <property type="match status" value="1"/>
</dbReference>
<evidence type="ECO:0000256" key="1">
    <source>
        <dbReference type="ARBA" id="ARBA00022679"/>
    </source>
</evidence>
<dbReference type="CDD" id="cd04301">
    <property type="entry name" value="NAT_SF"/>
    <property type="match status" value="1"/>
</dbReference>
<protein>
    <submittedName>
        <fullName evidence="4">N-acetyltransferase</fullName>
    </submittedName>
</protein>
<dbReference type="InParanoid" id="A0A7G1GA12"/>
<dbReference type="Gene3D" id="3.40.630.30">
    <property type="match status" value="1"/>
</dbReference>
<feature type="domain" description="N-acetyltransferase" evidence="3">
    <location>
        <begin position="1"/>
        <end position="153"/>
    </location>
</feature>
<dbReference type="InterPro" id="IPR000182">
    <property type="entry name" value="GNAT_dom"/>
</dbReference>
<dbReference type="RefSeq" id="WP_190614689.1">
    <property type="nucleotide sequence ID" value="NZ_AP018712.1"/>
</dbReference>
<name>A0A7G1GA12_9BACT</name>
<keyword evidence="5" id="KW-1185">Reference proteome</keyword>
<keyword evidence="2" id="KW-0012">Acyltransferase</keyword>
<dbReference type="InterPro" id="IPR016181">
    <property type="entry name" value="Acyl_CoA_acyltransferase"/>
</dbReference>
<dbReference type="InterPro" id="IPR050680">
    <property type="entry name" value="YpeA/RimI_acetyltransf"/>
</dbReference>
<dbReference type="Pfam" id="PF00583">
    <property type="entry name" value="Acetyltransf_1"/>
    <property type="match status" value="1"/>
</dbReference>
<evidence type="ECO:0000259" key="3">
    <source>
        <dbReference type="PROSITE" id="PS51186"/>
    </source>
</evidence>
<dbReference type="SUPFAM" id="SSF55729">
    <property type="entry name" value="Acyl-CoA N-acyltransferases (Nat)"/>
    <property type="match status" value="1"/>
</dbReference>
<organism evidence="4 5">
    <name type="scientific">Tepiditoga spiralis</name>
    <dbReference type="NCBI Taxonomy" id="2108365"/>
    <lineage>
        <taxon>Bacteria</taxon>
        <taxon>Thermotogati</taxon>
        <taxon>Thermotogota</taxon>
        <taxon>Thermotogae</taxon>
        <taxon>Petrotogales</taxon>
        <taxon>Petrotogaceae</taxon>
        <taxon>Tepiditoga</taxon>
    </lineage>
</organism>
<proteinExistence type="predicted"/>
<dbReference type="AlphaFoldDB" id="A0A7G1GA12"/>
<keyword evidence="1 4" id="KW-0808">Transferase</keyword>
<dbReference type="Proteomes" id="UP000516361">
    <property type="component" value="Chromosome"/>
</dbReference>
<evidence type="ECO:0000313" key="4">
    <source>
        <dbReference type="EMBL" id="BBE31867.1"/>
    </source>
</evidence>
<reference evidence="4 5" key="1">
    <citation type="submission" date="2018-06" db="EMBL/GenBank/DDBJ databases">
        <title>Genome sequencing of Oceanotoga sp. sy52.</title>
        <authorList>
            <person name="Mori K."/>
        </authorList>
    </citation>
    <scope>NUCLEOTIDE SEQUENCE [LARGE SCALE GENOMIC DNA]</scope>
    <source>
        <strain evidence="5">sy52</strain>
    </source>
</reference>
<evidence type="ECO:0000256" key="2">
    <source>
        <dbReference type="ARBA" id="ARBA00023315"/>
    </source>
</evidence>
<sequence length="280" mass="32601">MEYKNLVEASLMTVVNLVNEVFKDYIVPVHWTIQSFEKDIVENSISLENSFVAYDKNEPIGFSIVSVRGERGRIDSIGLLKKYRGTGISSEILTRTMETLKWKGIRDVVLEVEENEKRAVKFYQKHNFKLKRKLESLKYNIKKSEDPEYKYLPEDGKWVHDMAVSALNNLHRKPNWQREPKTLGLSEGRYIVEKIVSKGFAIGYIVWGTNEDNAFIVDISPIADETKYYDIFKDALKRIASEKNKVIMVSVPSDDLLNKVAKELNFEPFLIQWEMEKKIH</sequence>
<accession>A0A7G1GA12</accession>
<dbReference type="GO" id="GO:0016747">
    <property type="term" value="F:acyltransferase activity, transferring groups other than amino-acyl groups"/>
    <property type="evidence" value="ECO:0007669"/>
    <property type="project" value="InterPro"/>
</dbReference>